<evidence type="ECO:0000313" key="3">
    <source>
        <dbReference type="Proteomes" id="UP000239576"/>
    </source>
</evidence>
<keyword evidence="3" id="KW-1185">Reference proteome</keyword>
<dbReference type="Proteomes" id="UP000239576">
    <property type="component" value="Unassembled WGS sequence"/>
</dbReference>
<gene>
    <name evidence="2" type="ORF">C7B82_02855</name>
</gene>
<comment type="caution">
    <text evidence="2">The sequence shown here is derived from an EMBL/GenBank/DDBJ whole genome shotgun (WGS) entry which is preliminary data.</text>
</comment>
<dbReference type="RefSeq" id="WP_106254794.1">
    <property type="nucleotide sequence ID" value="NZ_CAWNSW010000073.1"/>
</dbReference>
<reference evidence="2 3" key="2">
    <citation type="submission" date="2018-03" db="EMBL/GenBank/DDBJ databases">
        <title>The ancient ancestry and fast evolution of plastids.</title>
        <authorList>
            <person name="Moore K.R."/>
            <person name="Magnabosco C."/>
            <person name="Momper L."/>
            <person name="Gold D.A."/>
            <person name="Bosak T."/>
            <person name="Fournier G.P."/>
        </authorList>
    </citation>
    <scope>NUCLEOTIDE SEQUENCE [LARGE SCALE GENOMIC DNA]</scope>
    <source>
        <strain evidence="2 3">ULC18</strain>
    </source>
</reference>
<dbReference type="Pfam" id="PF13884">
    <property type="entry name" value="Peptidase_S74"/>
    <property type="match status" value="1"/>
</dbReference>
<reference evidence="3" key="1">
    <citation type="submission" date="2018-02" db="EMBL/GenBank/DDBJ databases">
        <authorList>
            <person name="Moore K."/>
            <person name="Momper L."/>
        </authorList>
    </citation>
    <scope>NUCLEOTIDE SEQUENCE [LARGE SCALE GENOMIC DNA]</scope>
    <source>
        <strain evidence="3">ULC18</strain>
    </source>
</reference>
<dbReference type="OrthoDB" id="134981at2"/>
<proteinExistence type="predicted"/>
<dbReference type="EMBL" id="PVWK01000014">
    <property type="protein sequence ID" value="PSB34420.1"/>
    <property type="molecule type" value="Genomic_DNA"/>
</dbReference>
<evidence type="ECO:0000313" key="2">
    <source>
        <dbReference type="EMBL" id="PSB34420.1"/>
    </source>
</evidence>
<sequence length="536" mass="57951">MPEDKQSIAKRPRYFDGQYLNVDDFVSEQEYHIDRQRRISKFLQISGILEGLDVTVGSNTQLTITPGAAIDDQGQQILLRSEAMFRENLLQSSNRFVIDLSDISKFSRTQSYNLWITWRKVESDPQTEEALEKDKNTRFYERPEIQLLPSQNKPEVPSVFLAVLNASSDGFTVGQTDLRQYSGLKLPAKDGKGVTLRSQDGASDRAILTGSLSVTGNVGIGTTSPAAKLAINGGLHVGGDSDPGDKNLLVDGTLSVNGESTLLGKATIQPSLTATASNQTLSAVHIKPIVPTSSYTGIQLNGLIVESGNVGIGTTNPAAKLEVNTGGGKTTSLKCEHNGSNFIVRPKSGGDSSTIIENTGGGKLLISPSADVEIGSAVTVKNNGEVKVESISTGGKILIKTANKNKYIICGDSDTIGSSADKTPDSEFKLEMACSRTLKENILSLSSDEAIQTLIGLRSVKYDYKGERAFRQILGFIAEEMPDNLASQDRQSLSPFEVIPVLTKVIQLQQESIKQLQEKVDVIWLQADKHKEECLS</sequence>
<name>A0A2T1ENU2_9CYAN</name>
<protein>
    <recommendedName>
        <fullName evidence="1">Peptidase S74 domain-containing protein</fullName>
    </recommendedName>
</protein>
<organism evidence="2 3">
    <name type="scientific">Stenomitos frigidus ULC18</name>
    <dbReference type="NCBI Taxonomy" id="2107698"/>
    <lineage>
        <taxon>Bacteria</taxon>
        <taxon>Bacillati</taxon>
        <taxon>Cyanobacteriota</taxon>
        <taxon>Cyanophyceae</taxon>
        <taxon>Leptolyngbyales</taxon>
        <taxon>Leptolyngbyaceae</taxon>
        <taxon>Stenomitos</taxon>
    </lineage>
</organism>
<dbReference type="AlphaFoldDB" id="A0A2T1ENU2"/>
<feature type="domain" description="Peptidase S74" evidence="1">
    <location>
        <begin position="435"/>
        <end position="482"/>
    </location>
</feature>
<dbReference type="InterPro" id="IPR030392">
    <property type="entry name" value="S74_ICA"/>
</dbReference>
<evidence type="ECO:0000259" key="1">
    <source>
        <dbReference type="Pfam" id="PF13884"/>
    </source>
</evidence>
<accession>A0A2T1ENU2</accession>